<evidence type="ECO:0008006" key="3">
    <source>
        <dbReference type="Google" id="ProtNLM"/>
    </source>
</evidence>
<dbReference type="AlphaFoldDB" id="A0A517TDU6"/>
<dbReference type="RefSeq" id="WP_145265724.1">
    <property type="nucleotide sequence ID" value="NZ_CP036316.1"/>
</dbReference>
<name>A0A517TDU6_9PLAN</name>
<dbReference type="OrthoDB" id="281093at2"/>
<gene>
    <name evidence="1" type="ORF">V22_38180</name>
</gene>
<evidence type="ECO:0000313" key="1">
    <source>
        <dbReference type="EMBL" id="QDT66548.1"/>
    </source>
</evidence>
<dbReference type="EMBL" id="CP036316">
    <property type="protein sequence ID" value="QDT66548.1"/>
    <property type="molecule type" value="Genomic_DNA"/>
</dbReference>
<dbReference type="KEGG" id="chya:V22_38180"/>
<reference evidence="1 2" key="1">
    <citation type="submission" date="2019-02" db="EMBL/GenBank/DDBJ databases">
        <title>Deep-cultivation of Planctomycetes and their phenomic and genomic characterization uncovers novel biology.</title>
        <authorList>
            <person name="Wiegand S."/>
            <person name="Jogler M."/>
            <person name="Boedeker C."/>
            <person name="Pinto D."/>
            <person name="Vollmers J."/>
            <person name="Rivas-Marin E."/>
            <person name="Kohn T."/>
            <person name="Peeters S.H."/>
            <person name="Heuer A."/>
            <person name="Rast P."/>
            <person name="Oberbeckmann S."/>
            <person name="Bunk B."/>
            <person name="Jeske O."/>
            <person name="Meyerdierks A."/>
            <person name="Storesund J.E."/>
            <person name="Kallscheuer N."/>
            <person name="Luecker S."/>
            <person name="Lage O.M."/>
            <person name="Pohl T."/>
            <person name="Merkel B.J."/>
            <person name="Hornburger P."/>
            <person name="Mueller R.-W."/>
            <person name="Bruemmer F."/>
            <person name="Labrenz M."/>
            <person name="Spormann A.M."/>
            <person name="Op den Camp H."/>
            <person name="Overmann J."/>
            <person name="Amann R."/>
            <person name="Jetten M.S.M."/>
            <person name="Mascher T."/>
            <person name="Medema M.H."/>
            <person name="Devos D.P."/>
            <person name="Kaster A.-K."/>
            <person name="Ovreas L."/>
            <person name="Rohde M."/>
            <person name="Galperin M.Y."/>
            <person name="Jogler C."/>
        </authorList>
    </citation>
    <scope>NUCLEOTIDE SEQUENCE [LARGE SCALE GENOMIC DNA]</scope>
    <source>
        <strain evidence="1 2">V22</strain>
    </source>
</reference>
<keyword evidence="2" id="KW-1185">Reference proteome</keyword>
<dbReference type="Proteomes" id="UP000319976">
    <property type="component" value="Chromosome"/>
</dbReference>
<sequence length="101" mass="12241">MLKRLLVIAAVAVAVYGADLCTTQEAHAQQYGVGQPSDWQRFYYYPYVYYPQNFQAPVEYDSLYYRYPAERQIPVYRSDWYNYYPNRRAWHSGHHFYLDVF</sequence>
<evidence type="ECO:0000313" key="2">
    <source>
        <dbReference type="Proteomes" id="UP000319976"/>
    </source>
</evidence>
<accession>A0A517TDU6</accession>
<organism evidence="1 2">
    <name type="scientific">Calycomorphotria hydatis</name>
    <dbReference type="NCBI Taxonomy" id="2528027"/>
    <lineage>
        <taxon>Bacteria</taxon>
        <taxon>Pseudomonadati</taxon>
        <taxon>Planctomycetota</taxon>
        <taxon>Planctomycetia</taxon>
        <taxon>Planctomycetales</taxon>
        <taxon>Planctomycetaceae</taxon>
        <taxon>Calycomorphotria</taxon>
    </lineage>
</organism>
<protein>
    <recommendedName>
        <fullName evidence="3">Calmodulin-binding protein</fullName>
    </recommendedName>
</protein>
<proteinExistence type="predicted"/>